<evidence type="ECO:0000256" key="1">
    <source>
        <dbReference type="SAM" id="MobiDB-lite"/>
    </source>
</evidence>
<feature type="compositionally biased region" description="Polar residues" evidence="1">
    <location>
        <begin position="36"/>
        <end position="47"/>
    </location>
</feature>
<organism evidence="2 3">
    <name type="scientific">Sistotremastrum suecicum HHB10207 ss-3</name>
    <dbReference type="NCBI Taxonomy" id="1314776"/>
    <lineage>
        <taxon>Eukaryota</taxon>
        <taxon>Fungi</taxon>
        <taxon>Dikarya</taxon>
        <taxon>Basidiomycota</taxon>
        <taxon>Agaricomycotina</taxon>
        <taxon>Agaricomycetes</taxon>
        <taxon>Sistotremastrales</taxon>
        <taxon>Sistotremastraceae</taxon>
        <taxon>Sistotremastrum</taxon>
    </lineage>
</organism>
<reference evidence="2 3" key="1">
    <citation type="journal article" date="2016" name="Mol. Biol. Evol.">
        <title>Comparative Genomics of Early-Diverging Mushroom-Forming Fungi Provides Insights into the Origins of Lignocellulose Decay Capabilities.</title>
        <authorList>
            <person name="Nagy L.G."/>
            <person name="Riley R."/>
            <person name="Tritt A."/>
            <person name="Adam C."/>
            <person name="Daum C."/>
            <person name="Floudas D."/>
            <person name="Sun H."/>
            <person name="Yadav J.S."/>
            <person name="Pangilinan J."/>
            <person name="Larsson K.H."/>
            <person name="Matsuura K."/>
            <person name="Barry K."/>
            <person name="Labutti K."/>
            <person name="Kuo R."/>
            <person name="Ohm R.A."/>
            <person name="Bhattacharya S.S."/>
            <person name="Shirouzu T."/>
            <person name="Yoshinaga Y."/>
            <person name="Martin F.M."/>
            <person name="Grigoriev I.V."/>
            <person name="Hibbett D.S."/>
        </authorList>
    </citation>
    <scope>NUCLEOTIDE SEQUENCE [LARGE SCALE GENOMIC DNA]</scope>
    <source>
        <strain evidence="2 3">HHB10207 ss-3</strain>
    </source>
</reference>
<dbReference type="Proteomes" id="UP000076798">
    <property type="component" value="Unassembled WGS sequence"/>
</dbReference>
<keyword evidence="3" id="KW-1185">Reference proteome</keyword>
<sequence>MMHGDEPSSKSYQNSNMLQRLYGSWATRLGGDGSKQDLSNPNRSAGRSWSDLRRQDERSPGDARLEEAVERLFELDWGN</sequence>
<evidence type="ECO:0000313" key="3">
    <source>
        <dbReference type="Proteomes" id="UP000076798"/>
    </source>
</evidence>
<protein>
    <submittedName>
        <fullName evidence="2">Uncharacterized protein</fullName>
    </submittedName>
</protein>
<feature type="region of interest" description="Disordered" evidence="1">
    <location>
        <begin position="29"/>
        <end position="65"/>
    </location>
</feature>
<dbReference type="AlphaFoldDB" id="A0A165YS67"/>
<gene>
    <name evidence="2" type="ORF">SISSUDRAFT_1054101</name>
</gene>
<evidence type="ECO:0000313" key="2">
    <source>
        <dbReference type="EMBL" id="KZT33550.1"/>
    </source>
</evidence>
<feature type="compositionally biased region" description="Basic and acidic residues" evidence="1">
    <location>
        <begin position="50"/>
        <end position="65"/>
    </location>
</feature>
<dbReference type="EMBL" id="KV428234">
    <property type="protein sequence ID" value="KZT33550.1"/>
    <property type="molecule type" value="Genomic_DNA"/>
</dbReference>
<accession>A0A165YS67</accession>
<name>A0A165YS67_9AGAM</name>
<proteinExistence type="predicted"/>